<proteinExistence type="predicted"/>
<protein>
    <submittedName>
        <fullName evidence="3">Type IV secretion protein Rhs</fullName>
    </submittedName>
</protein>
<gene>
    <name evidence="3" type="ORF">HU727_025470</name>
</gene>
<dbReference type="EMBL" id="JABWQP020000037">
    <property type="protein sequence ID" value="MBV4488941.1"/>
    <property type="molecule type" value="Genomic_DNA"/>
</dbReference>
<accession>A0A9E2WBV4</accession>
<evidence type="ECO:0000313" key="3">
    <source>
        <dbReference type="EMBL" id="MBV4488941.1"/>
    </source>
</evidence>
<keyword evidence="4" id="KW-1185">Reference proteome</keyword>
<name>A0A9E2WBV4_9PSED</name>
<dbReference type="AlphaFoldDB" id="A0A9E2WBV4"/>
<feature type="compositionally biased region" description="Basic and acidic residues" evidence="1">
    <location>
        <begin position="293"/>
        <end position="304"/>
    </location>
</feature>
<organism evidence="3 4">
    <name type="scientific">Pseudomonas khorasanensis</name>
    <dbReference type="NCBI Taxonomy" id="2745508"/>
    <lineage>
        <taxon>Bacteria</taxon>
        <taxon>Pseudomonadati</taxon>
        <taxon>Pseudomonadota</taxon>
        <taxon>Gammaproteobacteria</taxon>
        <taxon>Pseudomonadales</taxon>
        <taxon>Pseudomonadaceae</taxon>
        <taxon>Pseudomonas</taxon>
    </lineage>
</organism>
<dbReference type="Proteomes" id="UP000648816">
    <property type="component" value="Unassembled WGS sequence"/>
</dbReference>
<comment type="caution">
    <text evidence="3">The sequence shown here is derived from an EMBL/GenBank/DDBJ whole genome shotgun (WGS) entry which is preliminary data.</text>
</comment>
<feature type="compositionally biased region" description="Low complexity" evidence="1">
    <location>
        <begin position="262"/>
        <end position="278"/>
    </location>
</feature>
<evidence type="ECO:0000256" key="1">
    <source>
        <dbReference type="SAM" id="MobiDB-lite"/>
    </source>
</evidence>
<keyword evidence="2" id="KW-0472">Membrane</keyword>
<evidence type="ECO:0000256" key="2">
    <source>
        <dbReference type="SAM" id="Phobius"/>
    </source>
</evidence>
<keyword evidence="2" id="KW-0812">Transmembrane</keyword>
<reference evidence="3 4" key="1">
    <citation type="journal article" date="2020" name="Microorganisms">
        <title>Reliable Identification of Environmental Pseudomonas Isolates Using the rpoD Gene.</title>
        <authorList>
            <consortium name="The Broad Institute Genome Sequencing Platform"/>
            <person name="Girard L."/>
            <person name="Lood C."/>
            <person name="Rokni-Zadeh H."/>
            <person name="van Noort V."/>
            <person name="Lavigne R."/>
            <person name="De Mot R."/>
        </authorList>
    </citation>
    <scope>NUCLEOTIDE SEQUENCE [LARGE SCALE GENOMIC DNA]</scope>
    <source>
        <strain evidence="3 4">SWRI153</strain>
    </source>
</reference>
<feature type="non-terminal residue" evidence="3">
    <location>
        <position position="351"/>
    </location>
</feature>
<feature type="transmembrane region" description="Helical" evidence="2">
    <location>
        <begin position="136"/>
        <end position="160"/>
    </location>
</feature>
<keyword evidence="2" id="KW-1133">Transmembrane helix</keyword>
<feature type="region of interest" description="Disordered" evidence="1">
    <location>
        <begin position="262"/>
        <end position="351"/>
    </location>
</feature>
<feature type="transmembrane region" description="Helical" evidence="2">
    <location>
        <begin position="180"/>
        <end position="198"/>
    </location>
</feature>
<sequence length="351" mass="38019">TINKIIDASGILEVSGLTPNQQYKITFFPNPTPAQIDSLFNSYQGVIGELGGWLQTEWGTSFLPLWQAHTDASLGGRALQELEAAWEGFMKAIMGLWGDIKSLYDLIAHPRENYEKLKNFFTEEQIKKIYDASADAIHTALLIASDEPLMWIYVAAIVAWVKMLPPQTCTEVLAQMSTEFLLNILIGVVLTGGLGLAVRVGTKAVKGAQSSGKVIKLIEDFTGMLMKVSKSKATLHTEASRPLLLNGDSKFNPARKADVQIAAPKPAETATAPKSKPPITGGKVESDAQIQARKKDEPASRVEQVEPVDNAPKQSKNPADEPAQCVDKTCSNGEPVSMVTGEELLTLTDGE</sequence>
<evidence type="ECO:0000313" key="4">
    <source>
        <dbReference type="Proteomes" id="UP000648816"/>
    </source>
</evidence>
<feature type="non-terminal residue" evidence="3">
    <location>
        <position position="1"/>
    </location>
</feature>